<reference evidence="1" key="1">
    <citation type="submission" date="2022-11" db="EMBL/GenBank/DDBJ databases">
        <title>Draft genome of Mycoplasma arginini isolated from fly.</title>
        <authorList>
            <person name="Severgnini M."/>
            <person name="Gioia G."/>
            <person name="Cremonesi P."/>
            <person name="Moroni P."/>
            <person name="Addis M.F."/>
            <person name="Castiglioni B."/>
        </authorList>
    </citation>
    <scope>NUCLEOTIDE SEQUENCE</scope>
    <source>
        <strain evidence="1">QMP CG1-1632</strain>
    </source>
</reference>
<gene>
    <name evidence="1" type="ORF">DCBHLPFO_00676</name>
</gene>
<sequence length="80" mass="8672">MFTSPGVVNFPSVPNSQVCPLFVIIGVLTPYDDVTEPERKILFLKLTLPLISTAYPSIDDGIVDPTLPVTSVLIPMVLSE</sequence>
<evidence type="ECO:0000313" key="1">
    <source>
        <dbReference type="EMBL" id="MDI3349959.1"/>
    </source>
</evidence>
<dbReference type="EMBL" id="JAPFAR010000166">
    <property type="protein sequence ID" value="MDI3349959.1"/>
    <property type="molecule type" value="Genomic_DNA"/>
</dbReference>
<protein>
    <submittedName>
        <fullName evidence="1">Uncharacterized protein</fullName>
    </submittedName>
</protein>
<organism evidence="1 2">
    <name type="scientific">Mycoplasmopsis arginini</name>
    <name type="common">Mycoplasma arginini</name>
    <dbReference type="NCBI Taxonomy" id="2094"/>
    <lineage>
        <taxon>Bacteria</taxon>
        <taxon>Bacillati</taxon>
        <taxon>Mycoplasmatota</taxon>
        <taxon>Mycoplasmoidales</taxon>
        <taxon>Metamycoplasmataceae</taxon>
        <taxon>Mycoplasmopsis</taxon>
    </lineage>
</organism>
<dbReference type="AlphaFoldDB" id="A0AA43U362"/>
<name>A0AA43U362_MYCAR</name>
<dbReference type="Proteomes" id="UP001162175">
    <property type="component" value="Unassembled WGS sequence"/>
</dbReference>
<comment type="caution">
    <text evidence="1">The sequence shown here is derived from an EMBL/GenBank/DDBJ whole genome shotgun (WGS) entry which is preliminary data.</text>
</comment>
<evidence type="ECO:0000313" key="2">
    <source>
        <dbReference type="Proteomes" id="UP001162175"/>
    </source>
</evidence>
<proteinExistence type="predicted"/>
<accession>A0AA43U362</accession>